<comment type="caution">
    <text evidence="2">The sequence shown here is derived from an EMBL/GenBank/DDBJ whole genome shotgun (WGS) entry which is preliminary data.</text>
</comment>
<reference evidence="2 3" key="1">
    <citation type="submission" date="2020-04" db="EMBL/GenBank/DDBJ databases">
        <title>MicrobeNet Type strains.</title>
        <authorList>
            <person name="Nicholson A.C."/>
        </authorList>
    </citation>
    <scope>NUCLEOTIDE SEQUENCE [LARGE SCALE GENOMIC DNA]</scope>
    <source>
        <strain evidence="2 3">ATCC BAA-789</strain>
    </source>
</reference>
<feature type="region of interest" description="Disordered" evidence="1">
    <location>
        <begin position="127"/>
        <end position="150"/>
    </location>
</feature>
<dbReference type="EMBL" id="JAAXOW010000007">
    <property type="protein sequence ID" value="NKX94243.1"/>
    <property type="molecule type" value="Genomic_DNA"/>
</dbReference>
<protein>
    <recommendedName>
        <fullName evidence="4">Centromere-binding protein ParB C-terminal domain-containing protein</fullName>
    </recommendedName>
</protein>
<keyword evidence="3" id="KW-1185">Reference proteome</keyword>
<feature type="compositionally biased region" description="Low complexity" evidence="1">
    <location>
        <begin position="55"/>
        <end position="70"/>
    </location>
</feature>
<feature type="compositionally biased region" description="Low complexity" evidence="1">
    <location>
        <begin position="1"/>
        <end position="10"/>
    </location>
</feature>
<feature type="compositionally biased region" description="Polar residues" evidence="1">
    <location>
        <begin position="71"/>
        <end position="81"/>
    </location>
</feature>
<evidence type="ECO:0000256" key="1">
    <source>
        <dbReference type="SAM" id="MobiDB-lite"/>
    </source>
</evidence>
<dbReference type="Proteomes" id="UP000774283">
    <property type="component" value="Unassembled WGS sequence"/>
</dbReference>
<dbReference type="AlphaFoldDB" id="A0A9X5FDQ2"/>
<proteinExistence type="predicted"/>
<gene>
    <name evidence="2" type="ORF">HF995_13355</name>
</gene>
<organism evidence="2 3">
    <name type="scientific">Sanguibacter hominis ATCC BAA-789</name>
    <dbReference type="NCBI Taxonomy" id="1312740"/>
    <lineage>
        <taxon>Bacteria</taxon>
        <taxon>Bacillati</taxon>
        <taxon>Actinomycetota</taxon>
        <taxon>Actinomycetes</taxon>
        <taxon>Micrococcales</taxon>
        <taxon>Sanguibacteraceae</taxon>
        <taxon>Sanguibacter</taxon>
    </lineage>
</organism>
<name>A0A9X5FDQ2_9MICO</name>
<accession>A0A9X5FDQ2</accession>
<sequence>MSAEQPNRTVTPPPPRRVKPSTIRRDKRETTPAPVRDVEPVVTVPAPTELPAPTPSVASAEVVSTSAAPTKRSTGSKKQPITVQIDADVRERSRAAYEVARFREGVKSYGEFVEQALAREIARIEENYNHGEPLPRVTSSLPSGRPITRG</sequence>
<feature type="region of interest" description="Disordered" evidence="1">
    <location>
        <begin position="1"/>
        <end position="81"/>
    </location>
</feature>
<evidence type="ECO:0000313" key="2">
    <source>
        <dbReference type="EMBL" id="NKX94243.1"/>
    </source>
</evidence>
<evidence type="ECO:0000313" key="3">
    <source>
        <dbReference type="Proteomes" id="UP000774283"/>
    </source>
</evidence>
<dbReference type="RefSeq" id="WP_168448317.1">
    <property type="nucleotide sequence ID" value="NZ_JAAXOW010000007.1"/>
</dbReference>
<dbReference type="Gene3D" id="6.10.180.30">
    <property type="match status" value="1"/>
</dbReference>
<evidence type="ECO:0008006" key="4">
    <source>
        <dbReference type="Google" id="ProtNLM"/>
    </source>
</evidence>